<comment type="caution">
    <text evidence="1">The sequence shown here is derived from an EMBL/GenBank/DDBJ whole genome shotgun (WGS) entry which is preliminary data.</text>
</comment>
<dbReference type="Pfam" id="PF19799">
    <property type="entry name" value="DUF6282"/>
    <property type="match status" value="1"/>
</dbReference>
<dbReference type="InterPro" id="IPR032466">
    <property type="entry name" value="Metal_Hydrolase"/>
</dbReference>
<protein>
    <recommendedName>
        <fullName evidence="3">Amidohydrolase-related domain-containing protein</fullName>
    </recommendedName>
</protein>
<reference evidence="1" key="1">
    <citation type="submission" date="2019-12" db="EMBL/GenBank/DDBJ databases">
        <title>Actinomadura physcomitrii sp. nov., a novel actinomycete isolated from moss [Physcomitrium sphaericum (Ludw) Fuernr].</title>
        <authorList>
            <person name="Zhuang X."/>
        </authorList>
    </citation>
    <scope>NUCLEOTIDE SEQUENCE [LARGE SCALE GENOMIC DNA]</scope>
    <source>
        <strain evidence="1">LD22</strain>
    </source>
</reference>
<dbReference type="InterPro" id="IPR046249">
    <property type="entry name" value="DUF6282"/>
</dbReference>
<gene>
    <name evidence="1" type="ORF">F8568_015495</name>
</gene>
<evidence type="ECO:0000313" key="1">
    <source>
        <dbReference type="EMBL" id="MWA01751.1"/>
    </source>
</evidence>
<keyword evidence="2" id="KW-1185">Reference proteome</keyword>
<evidence type="ECO:0000313" key="2">
    <source>
        <dbReference type="Proteomes" id="UP000462055"/>
    </source>
</evidence>
<proteinExistence type="predicted"/>
<dbReference type="SUPFAM" id="SSF51556">
    <property type="entry name" value="Metallo-dependent hydrolases"/>
    <property type="match status" value="1"/>
</dbReference>
<dbReference type="Proteomes" id="UP000462055">
    <property type="component" value="Unassembled WGS sequence"/>
</dbReference>
<organism evidence="1 2">
    <name type="scientific">Actinomadura physcomitrii</name>
    <dbReference type="NCBI Taxonomy" id="2650748"/>
    <lineage>
        <taxon>Bacteria</taxon>
        <taxon>Bacillati</taxon>
        <taxon>Actinomycetota</taxon>
        <taxon>Actinomycetes</taxon>
        <taxon>Streptosporangiales</taxon>
        <taxon>Thermomonosporaceae</taxon>
        <taxon>Actinomadura</taxon>
    </lineage>
</organism>
<name>A0A6I4MD79_9ACTN</name>
<sequence>MDDELLAEARLRRPDGAPHDRFLSSYRARMGHRGQALVPPAVFGVEAAVDIHCHAHEGQQDALAIAKLASASGMKGLLFKSVVGMNRPDAPGPAAVVREVEADLGKWCGEHGIEPVRLWSGWIATDTRGMPLPEAARRAVEDGASAIWMPVFRSANTLHKVGGLPVWWGEDSREWSDPLPWPDALRAGAYTLDEHGALKREYKEVFRIAADHDVMVSFAHATHEEIYAMADAVRDLGITKAVIDHPFSPFIDLSLDQMRELTSAGITMNFTYDEISPLLGVDPARMCAAIQALGTRYVTLSSDAGEPLFPNTVEALRLLRAHMRAFGLSDEQVHETSSVNPSRLLKADA</sequence>
<dbReference type="RefSeq" id="WP_151594232.1">
    <property type="nucleotide sequence ID" value="NZ_WBMS02000010.1"/>
</dbReference>
<dbReference type="EMBL" id="WBMS02000010">
    <property type="protein sequence ID" value="MWA01751.1"/>
    <property type="molecule type" value="Genomic_DNA"/>
</dbReference>
<dbReference type="AlphaFoldDB" id="A0A6I4MD79"/>
<accession>A0A6I4MD79</accession>
<evidence type="ECO:0008006" key="3">
    <source>
        <dbReference type="Google" id="ProtNLM"/>
    </source>
</evidence>